<dbReference type="SUPFAM" id="SSF53850">
    <property type="entry name" value="Periplasmic binding protein-like II"/>
    <property type="match status" value="1"/>
</dbReference>
<dbReference type="PANTHER" id="PTHR35936">
    <property type="entry name" value="MEMBRANE-BOUND LYTIC MUREIN TRANSGLYCOSYLASE F"/>
    <property type="match status" value="1"/>
</dbReference>
<dbReference type="Pfam" id="PF00497">
    <property type="entry name" value="SBP_bac_3"/>
    <property type="match status" value="1"/>
</dbReference>
<dbReference type="EMBL" id="CAFBMO010000011">
    <property type="protein sequence ID" value="CAB4900471.1"/>
    <property type="molecule type" value="Genomic_DNA"/>
</dbReference>
<keyword evidence="1" id="KW-0732">Signal</keyword>
<evidence type="ECO:0000313" key="4">
    <source>
        <dbReference type="EMBL" id="CAB4900471.1"/>
    </source>
</evidence>
<dbReference type="SMART" id="SM00062">
    <property type="entry name" value="PBPb"/>
    <property type="match status" value="1"/>
</dbReference>
<organism evidence="3">
    <name type="scientific">freshwater metagenome</name>
    <dbReference type="NCBI Taxonomy" id="449393"/>
    <lineage>
        <taxon>unclassified sequences</taxon>
        <taxon>metagenomes</taxon>
        <taxon>ecological metagenomes</taxon>
    </lineage>
</organism>
<dbReference type="PANTHER" id="PTHR35936:SF19">
    <property type="entry name" value="AMINO-ACID-BINDING PROTEIN YXEM-RELATED"/>
    <property type="match status" value="1"/>
</dbReference>
<dbReference type="CDD" id="cd01004">
    <property type="entry name" value="PBP2_MidA_like"/>
    <property type="match status" value="1"/>
</dbReference>
<dbReference type="Gene3D" id="3.40.190.10">
    <property type="entry name" value="Periplasmic binding protein-like II"/>
    <property type="match status" value="2"/>
</dbReference>
<feature type="domain" description="Solute-binding protein family 3/N-terminal" evidence="2">
    <location>
        <begin position="62"/>
        <end position="292"/>
    </location>
</feature>
<gene>
    <name evidence="3" type="ORF">UFOPK1908_01697</name>
    <name evidence="4" type="ORF">UFOPK3576_00434</name>
</gene>
<protein>
    <submittedName>
        <fullName evidence="3">Unannotated protein</fullName>
    </submittedName>
</protein>
<accession>A0A6J6JE08</accession>
<dbReference type="InterPro" id="IPR001638">
    <property type="entry name" value="Solute-binding_3/MltF_N"/>
</dbReference>
<proteinExistence type="predicted"/>
<name>A0A6J6JE08_9ZZZZ</name>
<evidence type="ECO:0000313" key="3">
    <source>
        <dbReference type="EMBL" id="CAB4635006.1"/>
    </source>
</evidence>
<reference evidence="3" key="1">
    <citation type="submission" date="2020-05" db="EMBL/GenBank/DDBJ databases">
        <authorList>
            <person name="Chiriac C."/>
            <person name="Salcher M."/>
            <person name="Ghai R."/>
            <person name="Kavagutti S V."/>
        </authorList>
    </citation>
    <scope>NUCLEOTIDE SEQUENCE</scope>
</reference>
<dbReference type="AlphaFoldDB" id="A0A6J6JE08"/>
<dbReference type="PROSITE" id="PS51257">
    <property type="entry name" value="PROKAR_LIPOPROTEIN"/>
    <property type="match status" value="1"/>
</dbReference>
<evidence type="ECO:0000256" key="1">
    <source>
        <dbReference type="ARBA" id="ARBA00022729"/>
    </source>
</evidence>
<sequence>MLALRKRHIGAAAVMAISLSLTLSACGGSDDAAPAESATSSAAATDEAVVALVPEAIAADGKLTFATELGYPPFEYVEADGTTLTGFDIDLATAAAGLMGLTPEFKNSSFDSIIPSVKSNRYEAGISSFTVNAEREKQVDFATYLSSGDAGVVAAGNPKGIALDLTICGNKVGVLKGSTQETVSAPQLNDACKKAGKPEAEFTVIAASDQMPIALQSGRVDALVVDSGNAGDIAKNSKGKFEVPAGALLNPVLLGALTAKDSGLAPALQAAFQKLIDNGTYQQIADKYNLSTSVITTSEVNPKV</sequence>
<dbReference type="EMBL" id="CAEZVB010000165">
    <property type="protein sequence ID" value="CAB4635006.1"/>
    <property type="molecule type" value="Genomic_DNA"/>
</dbReference>
<evidence type="ECO:0000259" key="2">
    <source>
        <dbReference type="SMART" id="SM00062"/>
    </source>
</evidence>